<organism evidence="1 2">
    <name type="scientific">Alkalitalea saponilacus</name>
    <dbReference type="NCBI Taxonomy" id="889453"/>
    <lineage>
        <taxon>Bacteria</taxon>
        <taxon>Pseudomonadati</taxon>
        <taxon>Bacteroidota</taxon>
        <taxon>Bacteroidia</taxon>
        <taxon>Marinilabiliales</taxon>
        <taxon>Marinilabiliaceae</taxon>
        <taxon>Alkalitalea</taxon>
    </lineage>
</organism>
<evidence type="ECO:0008006" key="3">
    <source>
        <dbReference type="Google" id="ProtNLM"/>
    </source>
</evidence>
<evidence type="ECO:0000313" key="1">
    <source>
        <dbReference type="EMBL" id="SKB58025.1"/>
    </source>
</evidence>
<dbReference type="OrthoDB" id="5383458at2"/>
<reference evidence="1 2" key="1">
    <citation type="submission" date="2017-02" db="EMBL/GenBank/DDBJ databases">
        <authorList>
            <person name="Peterson S.W."/>
        </authorList>
    </citation>
    <scope>NUCLEOTIDE SEQUENCE [LARGE SCALE GENOMIC DNA]</scope>
    <source>
        <strain evidence="1 2">DSM 24412</strain>
    </source>
</reference>
<name>A0A1T5CEV7_9BACT</name>
<dbReference type="Proteomes" id="UP000191055">
    <property type="component" value="Unassembled WGS sequence"/>
</dbReference>
<dbReference type="AlphaFoldDB" id="A0A1T5CEV7"/>
<sequence length="379" mass="43268">MKIKPIILFIFITTFSCLTATENITIRGYVKEMPGVRLNNSFSDPAFDNIIHNRLNFRWDLNNHMRFVVEGRNRMIYNPLFADYPFFADILAEDDGLMDLSWNWMNRGRWVGNSEVDRLYLDYRYNDWQFRLGRQRINWGINLVSNPNDLFNTYSFFDFDYEERPGADAVRVQYNMGFASRVEAAYSPARDGRESVGALMWVTNHRGYDLQLLAGYYRHRSAFGFGWAGSIGGAGFKGEATWFQDLDNSSTNKVVAATGVDYMFSNGTFGVLEFLYNGGYRPLGSAALLLNQPLSADNIMFSEYAITLSLQHPFSPVFSGGMAVMSLPDQQSFFVSPSLSYSLMTNWDLDFISQIFAGGKNTIFEEAGSAWYLALKYSF</sequence>
<keyword evidence="2" id="KW-1185">Reference proteome</keyword>
<gene>
    <name evidence="1" type="ORF">SAMN03080601_00802</name>
</gene>
<evidence type="ECO:0000313" key="2">
    <source>
        <dbReference type="Proteomes" id="UP000191055"/>
    </source>
</evidence>
<dbReference type="EMBL" id="FUYV01000003">
    <property type="protein sequence ID" value="SKB58025.1"/>
    <property type="molecule type" value="Genomic_DNA"/>
</dbReference>
<dbReference type="PROSITE" id="PS51257">
    <property type="entry name" value="PROKAR_LIPOPROTEIN"/>
    <property type="match status" value="1"/>
</dbReference>
<protein>
    <recommendedName>
        <fullName evidence="3">Alginate export domain-containing protein</fullName>
    </recommendedName>
</protein>
<dbReference type="RefSeq" id="WP_143255023.1">
    <property type="nucleotide sequence ID" value="NZ_CP021904.1"/>
</dbReference>
<dbReference type="STRING" id="889453.SAMN03080601_00802"/>
<proteinExistence type="predicted"/>
<accession>A0A1T5CEV7</accession>